<feature type="compositionally biased region" description="Polar residues" evidence="10">
    <location>
        <begin position="890"/>
        <end position="917"/>
    </location>
</feature>
<dbReference type="InterPro" id="IPR013083">
    <property type="entry name" value="Znf_RING/FYVE/PHD"/>
</dbReference>
<evidence type="ECO:0000256" key="7">
    <source>
        <dbReference type="ARBA" id="ARBA00022786"/>
    </source>
</evidence>
<keyword evidence="6 9" id="KW-0863">Zinc-finger</keyword>
<dbReference type="FunFam" id="3.30.40.10:FF:000137">
    <property type="entry name" value="RanBP-type and C3HC4-type zinc finger-containing protein 1"/>
    <property type="match status" value="1"/>
</dbReference>
<dbReference type="GO" id="GO:0043161">
    <property type="term" value="P:proteasome-mediated ubiquitin-dependent protein catabolic process"/>
    <property type="evidence" value="ECO:0007669"/>
    <property type="project" value="TreeGrafter"/>
</dbReference>
<dbReference type="PROSITE" id="PS51873">
    <property type="entry name" value="TRIAD"/>
    <property type="match status" value="1"/>
</dbReference>
<dbReference type="InterPro" id="IPR029071">
    <property type="entry name" value="Ubiquitin-like_domsf"/>
</dbReference>
<dbReference type="PhylomeDB" id="E2BFP6"/>
<comment type="pathway">
    <text evidence="1">Protein modification; protein ubiquitination.</text>
</comment>
<dbReference type="CDD" id="cd01799">
    <property type="entry name" value="Ubl_HOIL1"/>
    <property type="match status" value="1"/>
</dbReference>
<dbReference type="KEGG" id="hst:105182285"/>
<name>E2BFP6_HARSA</name>
<feature type="compositionally biased region" description="Polar residues" evidence="10">
    <location>
        <begin position="1"/>
        <end position="17"/>
    </location>
</feature>
<dbReference type="PANTHER" id="PTHR22770">
    <property type="entry name" value="UBIQUITIN CONJUGATING ENZYME 7 INTERACTING PROTEIN-RELATED"/>
    <property type="match status" value="1"/>
</dbReference>
<dbReference type="InterPro" id="IPR000626">
    <property type="entry name" value="Ubiquitin-like_dom"/>
</dbReference>
<dbReference type="InterPro" id="IPR047557">
    <property type="entry name" value="Rcat_RBR_HOIL1"/>
</dbReference>
<dbReference type="GO" id="GO:0071797">
    <property type="term" value="C:LUBAC complex"/>
    <property type="evidence" value="ECO:0007669"/>
    <property type="project" value="TreeGrafter"/>
</dbReference>
<feature type="compositionally biased region" description="Polar residues" evidence="10">
    <location>
        <begin position="800"/>
        <end position="814"/>
    </location>
</feature>
<evidence type="ECO:0000256" key="8">
    <source>
        <dbReference type="ARBA" id="ARBA00022833"/>
    </source>
</evidence>
<keyword evidence="5" id="KW-0677">Repeat</keyword>
<protein>
    <submittedName>
        <fullName evidence="14">RanBP-type and C3HC4-type zinc finger-containing protein 1</fullName>
    </submittedName>
</protein>
<feature type="compositionally biased region" description="Basic residues" evidence="10">
    <location>
        <begin position="216"/>
        <end position="226"/>
    </location>
</feature>
<dbReference type="GO" id="GO:0008270">
    <property type="term" value="F:zinc ion binding"/>
    <property type="evidence" value="ECO:0007669"/>
    <property type="project" value="UniProtKB-KW"/>
</dbReference>
<dbReference type="InterPro" id="IPR001841">
    <property type="entry name" value="Znf_RING"/>
</dbReference>
<feature type="compositionally biased region" description="Basic and acidic residues" evidence="10">
    <location>
        <begin position="788"/>
        <end position="798"/>
    </location>
</feature>
<dbReference type="SUPFAM" id="SSF54236">
    <property type="entry name" value="Ubiquitin-like"/>
    <property type="match status" value="1"/>
</dbReference>
<feature type="compositionally biased region" description="Basic residues" evidence="10">
    <location>
        <begin position="834"/>
        <end position="843"/>
    </location>
</feature>
<accession>E2BFP6</accession>
<evidence type="ECO:0000256" key="6">
    <source>
        <dbReference type="ARBA" id="ARBA00022771"/>
    </source>
</evidence>
<dbReference type="GO" id="GO:0097039">
    <property type="term" value="P:protein linear polyubiquitination"/>
    <property type="evidence" value="ECO:0007669"/>
    <property type="project" value="TreeGrafter"/>
</dbReference>
<dbReference type="InterPro" id="IPR017907">
    <property type="entry name" value="Znf_RING_CS"/>
</dbReference>
<dbReference type="OrthoDB" id="261960at2759"/>
<dbReference type="PROSITE" id="PS00518">
    <property type="entry name" value="ZF_RING_1"/>
    <property type="match status" value="1"/>
</dbReference>
<dbReference type="InterPro" id="IPR051628">
    <property type="entry name" value="LUBAC_E3_Ligases"/>
</dbReference>
<dbReference type="PROSITE" id="PS50089">
    <property type="entry name" value="ZF_RING_2"/>
    <property type="match status" value="1"/>
</dbReference>
<feature type="domain" description="Ubiquitin-like" evidence="11">
    <location>
        <begin position="1087"/>
        <end position="1162"/>
    </location>
</feature>
<evidence type="ECO:0000256" key="10">
    <source>
        <dbReference type="SAM" id="MobiDB-lite"/>
    </source>
</evidence>
<proteinExistence type="predicted"/>
<feature type="region of interest" description="Disordered" evidence="10">
    <location>
        <begin position="976"/>
        <end position="1032"/>
    </location>
</feature>
<evidence type="ECO:0000256" key="3">
    <source>
        <dbReference type="ARBA" id="ARBA00022679"/>
    </source>
</evidence>
<keyword evidence="7" id="KW-0833">Ubl conjugation pathway</keyword>
<sequence>MVQRAACSSETSASLNGVPSGEREGRTPGAVTVATDAVVAAGAVDGEATTSLTRGGRFSLFRWFRRSRDSTVEKRRRTVARPDDGIVRRRSVYSSVESVDTFYSTTTVRSFAFHTGTLGRCDALSLDILKQTAEVGPFAAGASKVSNKENSGSTIACTLPANAHSKRRDITTRYSLHPSTTFGSCGNFPSPEKVLSSSPRRPDEHARASLDESVRRRVHVKGKRRAPNPPGTVIKVVEVNVRETPRNGSRRKRRAPRPPEKAAGNCYVDEQTRITNGGGMDVGRKGNVGEEHQSISNDTLVLQGGMLLSKKEVCGTSSIAKDVGAPDVGASNVTVLQERAQSPVSTLAMPRPWYKRSAFEHSREHSGSSKRGVVLRNPVTSVAMREECVGTNLTSSASYSVDASLSRLNFFHRGERQGDDRMREAKRKSGLSILTNISELDKEAAAIVQEEQARARASMLLKTSTLADAFEKRSDINEEIVQDMVTSAIESSSPRRGTRALISKFNAISNITKVTVNTNFFARRDQAAFKFEDRDAARSSRFEHMADWRDHRLPAQQDLRQSVRVDKDISRYFLPQQRTSRHNVESSRANVRTVSSKASSSREQNDQLMKDTSSRISFLQSQLASNRMSEPLNIQKNAAFPIMEEQSRSRQEIAEERKNRGREKDSPRLNDEAGRRSLFLRGSNTADIAENALNPLRVKAEEKRAGEVGEVQEEFSNIFDEIDRQLRSREFKLIERRPTTGESGGIRAKVAGDEAAVSSKVAKVLDILVEAEKDSRTRPAAIQAAGSIRDKEAPRLIDSDQGTKSGKTKSTALNTLEDPITADLKEMLKEMKHSLPKRPKPRKTASNDADLLEKVEKRSPVPTNKTSYVASVTTRTETSSNDYEADKQKVSSSAQTSGNVRRLNQPSTSAERPSTSGWRQENVLYRTSGKGSALVKNTFQLIRPRDFAEIEAMKTTKGVYGENTYANVIEPSLYANAHVPPPSSPKQRSEQTRPNISRNSRVKVAETTTIERKTTSDKDEFMEEDDNPPARNMNTLAINRLLRKLEGAIASGHHQQAAGLAKELARLKIHCSVIRQRSAAHLKDQSIKVNMYIEDKLAHQGPIPLQLPTRMTVAELKTKIHTEFEIPTNVQRWIIGKNLAEHDEATLDELHAVDGSPVFLYLVAPEVHVDNAAEADRPQPAKNETIPEKTPGDPPVEDLPTINESREITEKEEIILSTDEHRQETTETDISENVKMERYEELILLENWDVIPNSESIECPICFVTYGPREGVILRDCLHMFCRPCIANTIEYCEEAEVKCPYGDAEYTCESTLQEREIKALVEPKVYQQHLAKSIAQAENNAGNKAFHCKTPDCPGWCIYDDDVNNFLCPVCAANNCLTCQVVHTGKNCKQYQQWLQLSKETDQESRRTAAMLKEMVDRGEALACPTCAVVLMKKWGCDWLVCSMCKTEICWVTRGPRWGPGGKGDTSGGCKCGENGIKCHPNCNYCH</sequence>
<feature type="region of interest" description="Disordered" evidence="10">
    <location>
        <begin position="576"/>
        <end position="611"/>
    </location>
</feature>
<reference evidence="14 15" key="1">
    <citation type="journal article" date="2010" name="Science">
        <title>Genomic comparison of the ants Camponotus floridanus and Harpegnathos saltator.</title>
        <authorList>
            <person name="Bonasio R."/>
            <person name="Zhang G."/>
            <person name="Ye C."/>
            <person name="Mutti N.S."/>
            <person name="Fang X."/>
            <person name="Qin N."/>
            <person name="Donahue G."/>
            <person name="Yang P."/>
            <person name="Li Q."/>
            <person name="Li C."/>
            <person name="Zhang P."/>
            <person name="Huang Z."/>
            <person name="Berger S.L."/>
            <person name="Reinberg D."/>
            <person name="Wang J."/>
            <person name="Liebig J."/>
        </authorList>
    </citation>
    <scope>NUCLEOTIDE SEQUENCE [LARGE SCALE GENOMIC DNA]</scope>
    <source>
        <strain evidence="14 15">R22 G/1</strain>
    </source>
</reference>
<keyword evidence="15" id="KW-1185">Reference proteome</keyword>
<gene>
    <name evidence="14" type="ORF">EAI_09224</name>
</gene>
<organism evidence="15">
    <name type="scientific">Harpegnathos saltator</name>
    <name type="common">Jerdon's jumping ant</name>
    <dbReference type="NCBI Taxonomy" id="610380"/>
    <lineage>
        <taxon>Eukaryota</taxon>
        <taxon>Metazoa</taxon>
        <taxon>Ecdysozoa</taxon>
        <taxon>Arthropoda</taxon>
        <taxon>Hexapoda</taxon>
        <taxon>Insecta</taxon>
        <taxon>Pterygota</taxon>
        <taxon>Neoptera</taxon>
        <taxon>Endopterygota</taxon>
        <taxon>Hymenoptera</taxon>
        <taxon>Apocrita</taxon>
        <taxon>Aculeata</taxon>
        <taxon>Formicoidea</taxon>
        <taxon>Formicidae</taxon>
        <taxon>Ponerinae</taxon>
        <taxon>Ponerini</taxon>
        <taxon>Harpegnathos</taxon>
    </lineage>
</organism>
<feature type="compositionally biased region" description="Basic and acidic residues" evidence="10">
    <location>
        <begin position="200"/>
        <end position="215"/>
    </location>
</feature>
<feature type="region of interest" description="Disordered" evidence="10">
    <location>
        <begin position="180"/>
        <end position="263"/>
    </location>
</feature>
<dbReference type="CDD" id="cd20345">
    <property type="entry name" value="BRcat_RBR_HOIL1"/>
    <property type="match status" value="1"/>
</dbReference>
<feature type="domain" description="RING-type" evidence="12">
    <location>
        <begin position="1259"/>
        <end position="1301"/>
    </location>
</feature>
<feature type="compositionally biased region" description="Basic and acidic residues" evidence="10">
    <location>
        <begin position="1009"/>
        <end position="1019"/>
    </location>
</feature>
<evidence type="ECO:0000259" key="13">
    <source>
        <dbReference type="PROSITE" id="PS51873"/>
    </source>
</evidence>
<dbReference type="Proteomes" id="UP000008237">
    <property type="component" value="Unassembled WGS sequence"/>
</dbReference>
<evidence type="ECO:0000313" key="14">
    <source>
        <dbReference type="EMBL" id="EFN85568.1"/>
    </source>
</evidence>
<dbReference type="InterPro" id="IPR047558">
    <property type="entry name" value="BRcat_RBR_HOIL1"/>
</dbReference>
<dbReference type="GO" id="GO:0009893">
    <property type="term" value="P:positive regulation of metabolic process"/>
    <property type="evidence" value="ECO:0007669"/>
    <property type="project" value="UniProtKB-ARBA"/>
</dbReference>
<evidence type="ECO:0000256" key="2">
    <source>
        <dbReference type="ARBA" id="ARBA00022553"/>
    </source>
</evidence>
<feature type="domain" description="RING-type" evidence="13">
    <location>
        <begin position="1255"/>
        <end position="1484"/>
    </location>
</feature>
<feature type="compositionally biased region" description="Basic and acidic residues" evidence="10">
    <location>
        <begin position="645"/>
        <end position="675"/>
    </location>
</feature>
<keyword evidence="2" id="KW-0597">Phosphoprotein</keyword>
<dbReference type="PROSITE" id="PS50053">
    <property type="entry name" value="UBIQUITIN_2"/>
    <property type="match status" value="1"/>
</dbReference>
<dbReference type="CDD" id="cd20358">
    <property type="entry name" value="Rcat_RBR_HOIL1"/>
    <property type="match status" value="1"/>
</dbReference>
<dbReference type="CDD" id="cd16633">
    <property type="entry name" value="mRING-HC-C3HC3D_RBR_HOIL1"/>
    <property type="match status" value="1"/>
</dbReference>
<evidence type="ECO:0000256" key="9">
    <source>
        <dbReference type="PROSITE-ProRule" id="PRU00175"/>
    </source>
</evidence>
<dbReference type="PANTHER" id="PTHR22770:SF13">
    <property type="entry name" value="RING-TYPE DOMAIN-CONTAINING PROTEIN"/>
    <property type="match status" value="1"/>
</dbReference>
<dbReference type="Gene3D" id="3.30.40.10">
    <property type="entry name" value="Zinc/RING finger domain, C3HC4 (zinc finger)"/>
    <property type="match status" value="1"/>
</dbReference>
<evidence type="ECO:0000256" key="4">
    <source>
        <dbReference type="ARBA" id="ARBA00022723"/>
    </source>
</evidence>
<keyword evidence="4" id="KW-0479">Metal-binding</keyword>
<evidence type="ECO:0000256" key="5">
    <source>
        <dbReference type="ARBA" id="ARBA00022737"/>
    </source>
</evidence>
<feature type="compositionally biased region" description="Polar residues" evidence="10">
    <location>
        <begin position="586"/>
        <end position="602"/>
    </location>
</feature>
<feature type="region of interest" description="Disordered" evidence="10">
    <location>
        <begin position="832"/>
        <end position="917"/>
    </location>
</feature>
<evidence type="ECO:0000259" key="12">
    <source>
        <dbReference type="PROSITE" id="PS50089"/>
    </source>
</evidence>
<dbReference type="GO" id="GO:0043130">
    <property type="term" value="F:ubiquitin binding"/>
    <property type="evidence" value="ECO:0007669"/>
    <property type="project" value="TreeGrafter"/>
</dbReference>
<dbReference type="SUPFAM" id="SSF57850">
    <property type="entry name" value="RING/U-box"/>
    <property type="match status" value="3"/>
</dbReference>
<feature type="region of interest" description="Disordered" evidence="10">
    <location>
        <begin position="776"/>
        <end position="818"/>
    </location>
</feature>
<keyword evidence="8" id="KW-0862">Zinc</keyword>
<dbReference type="InterPro" id="IPR044066">
    <property type="entry name" value="TRIAD_supradom"/>
</dbReference>
<dbReference type="Gene3D" id="3.10.20.90">
    <property type="entry name" value="Phosphatidylinositol 3-kinase Catalytic Subunit, Chain A, domain 1"/>
    <property type="match status" value="1"/>
</dbReference>
<dbReference type="STRING" id="610380.E2BFP6"/>
<evidence type="ECO:0000256" key="1">
    <source>
        <dbReference type="ARBA" id="ARBA00004906"/>
    </source>
</evidence>
<feature type="region of interest" description="Disordered" evidence="10">
    <location>
        <begin position="638"/>
        <end position="676"/>
    </location>
</feature>
<evidence type="ECO:0000259" key="11">
    <source>
        <dbReference type="PROSITE" id="PS50053"/>
    </source>
</evidence>
<evidence type="ECO:0000313" key="15">
    <source>
        <dbReference type="Proteomes" id="UP000008237"/>
    </source>
</evidence>
<dbReference type="GO" id="GO:0004842">
    <property type="term" value="F:ubiquitin-protein transferase activity"/>
    <property type="evidence" value="ECO:0007669"/>
    <property type="project" value="TreeGrafter"/>
</dbReference>
<dbReference type="EMBL" id="GL448037">
    <property type="protein sequence ID" value="EFN85568.1"/>
    <property type="molecule type" value="Genomic_DNA"/>
</dbReference>
<dbReference type="InterPro" id="IPR047559">
    <property type="entry name" value="HOIL1_RBR_mRING-HC-C3HC3D"/>
</dbReference>
<feature type="region of interest" description="Disordered" evidence="10">
    <location>
        <begin position="1"/>
        <end position="27"/>
    </location>
</feature>
<feature type="region of interest" description="Disordered" evidence="10">
    <location>
        <begin position="1171"/>
        <end position="1200"/>
    </location>
</feature>
<dbReference type="InParanoid" id="E2BFP6"/>
<keyword evidence="3" id="KW-0808">Transferase</keyword>
<feature type="compositionally biased region" description="Basic and acidic residues" evidence="10">
    <location>
        <begin position="1171"/>
        <end position="1191"/>
    </location>
</feature>
<dbReference type="OMA" id="KCPYRDS"/>
<feature type="compositionally biased region" description="Polar residues" evidence="10">
    <location>
        <begin position="861"/>
        <end position="882"/>
    </location>
</feature>